<dbReference type="Pfam" id="PF19426">
    <property type="entry name" value="MIER1_3_C"/>
    <property type="match status" value="1"/>
</dbReference>
<dbReference type="FunFam" id="1.10.10.60:FF:000025">
    <property type="entry name" value="Mesoderm induction early response 1, transcriptional regulator"/>
    <property type="match status" value="1"/>
</dbReference>
<feature type="compositionally biased region" description="Low complexity" evidence="6">
    <location>
        <begin position="342"/>
        <end position="352"/>
    </location>
</feature>
<feature type="compositionally biased region" description="Basic and acidic residues" evidence="6">
    <location>
        <begin position="517"/>
        <end position="528"/>
    </location>
</feature>
<organism evidence="7">
    <name type="scientific">Anopheles atroparvus</name>
    <name type="common">European mosquito</name>
    <dbReference type="NCBI Taxonomy" id="41427"/>
    <lineage>
        <taxon>Eukaryota</taxon>
        <taxon>Metazoa</taxon>
        <taxon>Ecdysozoa</taxon>
        <taxon>Arthropoda</taxon>
        <taxon>Hexapoda</taxon>
        <taxon>Insecta</taxon>
        <taxon>Pterygota</taxon>
        <taxon>Neoptera</taxon>
        <taxon>Endopterygota</taxon>
        <taxon>Diptera</taxon>
        <taxon>Nematocera</taxon>
        <taxon>Culicoidea</taxon>
        <taxon>Culicidae</taxon>
        <taxon>Anophelinae</taxon>
        <taxon>Anopheles</taxon>
    </lineage>
</organism>
<dbReference type="SUPFAM" id="SSF46689">
    <property type="entry name" value="Homeodomain-like"/>
    <property type="match status" value="1"/>
</dbReference>
<keyword evidence="3" id="KW-0805">Transcription regulation</keyword>
<feature type="region of interest" description="Disordered" evidence="6">
    <location>
        <begin position="1"/>
        <end position="255"/>
    </location>
</feature>
<dbReference type="VEuPathDB" id="VectorBase:AATE000238"/>
<dbReference type="GO" id="GO:0003714">
    <property type="term" value="F:transcription corepressor activity"/>
    <property type="evidence" value="ECO:0007669"/>
    <property type="project" value="TreeGrafter"/>
</dbReference>
<dbReference type="GO" id="GO:0042826">
    <property type="term" value="F:histone deacetylase binding"/>
    <property type="evidence" value="ECO:0007669"/>
    <property type="project" value="TreeGrafter"/>
</dbReference>
<dbReference type="AlphaFoldDB" id="A0A182IJB3"/>
<reference evidence="7" key="1">
    <citation type="submission" date="2022-08" db="UniProtKB">
        <authorList>
            <consortium name="EnsemblMetazoa"/>
        </authorList>
    </citation>
    <scope>IDENTIFICATION</scope>
    <source>
        <strain evidence="7">EBRO</strain>
    </source>
</reference>
<feature type="compositionally biased region" description="Polar residues" evidence="6">
    <location>
        <begin position="495"/>
        <end position="516"/>
    </location>
</feature>
<evidence type="ECO:0000256" key="4">
    <source>
        <dbReference type="ARBA" id="ARBA00023163"/>
    </source>
</evidence>
<dbReference type="STRING" id="41427.A0A182IJB3"/>
<evidence type="ECO:0000256" key="5">
    <source>
        <dbReference type="ARBA" id="ARBA00023242"/>
    </source>
</evidence>
<dbReference type="GO" id="GO:0032991">
    <property type="term" value="C:protein-containing complex"/>
    <property type="evidence" value="ECO:0007669"/>
    <property type="project" value="UniProtKB-ARBA"/>
</dbReference>
<feature type="compositionally biased region" description="Acidic residues" evidence="6">
    <location>
        <begin position="151"/>
        <end position="171"/>
    </location>
</feature>
<dbReference type="Pfam" id="PF01448">
    <property type="entry name" value="ELM2"/>
    <property type="match status" value="1"/>
</dbReference>
<dbReference type="CDD" id="cd11661">
    <property type="entry name" value="SANT_MTA3_like"/>
    <property type="match status" value="1"/>
</dbReference>
<keyword evidence="4" id="KW-0804">Transcription</keyword>
<feature type="compositionally biased region" description="Low complexity" evidence="6">
    <location>
        <begin position="194"/>
        <end position="208"/>
    </location>
</feature>
<dbReference type="InterPro" id="IPR001005">
    <property type="entry name" value="SANT/Myb"/>
</dbReference>
<dbReference type="InterPro" id="IPR009057">
    <property type="entry name" value="Homeodomain-like_sf"/>
</dbReference>
<keyword evidence="5" id="KW-0539">Nucleus</keyword>
<feature type="compositionally biased region" description="Polar residues" evidence="6">
    <location>
        <begin position="529"/>
        <end position="543"/>
    </location>
</feature>
<dbReference type="EnsemblMetazoa" id="AATE000238-RA">
    <property type="protein sequence ID" value="AATE000238-PA.1"/>
    <property type="gene ID" value="AATE000238"/>
</dbReference>
<accession>A0A182IJB3</accession>
<dbReference type="PANTHER" id="PTHR10865:SF28">
    <property type="entry name" value="ELM2 DOMAIN-CONTAINING PROTEIN"/>
    <property type="match status" value="1"/>
</dbReference>
<dbReference type="GO" id="GO:0000122">
    <property type="term" value="P:negative regulation of transcription by RNA polymerase II"/>
    <property type="evidence" value="ECO:0007669"/>
    <property type="project" value="TreeGrafter"/>
</dbReference>
<dbReference type="InterPro" id="IPR017884">
    <property type="entry name" value="SANT_dom"/>
</dbReference>
<protein>
    <submittedName>
        <fullName evidence="7">Uncharacterized protein</fullName>
    </submittedName>
</protein>
<dbReference type="InterPro" id="IPR040138">
    <property type="entry name" value="MIER/MTA"/>
</dbReference>
<feature type="compositionally biased region" description="Polar residues" evidence="6">
    <location>
        <begin position="10"/>
        <end position="26"/>
    </location>
</feature>
<dbReference type="PROSITE" id="PS51156">
    <property type="entry name" value="ELM2"/>
    <property type="match status" value="1"/>
</dbReference>
<dbReference type="SMART" id="SM01189">
    <property type="entry name" value="ELM2"/>
    <property type="match status" value="1"/>
</dbReference>
<feature type="compositionally biased region" description="Basic and acidic residues" evidence="6">
    <location>
        <begin position="42"/>
        <end position="65"/>
    </location>
</feature>
<dbReference type="GO" id="GO:0005654">
    <property type="term" value="C:nucleoplasm"/>
    <property type="evidence" value="ECO:0007669"/>
    <property type="project" value="TreeGrafter"/>
</dbReference>
<feature type="compositionally biased region" description="Basic and acidic residues" evidence="6">
    <location>
        <begin position="73"/>
        <end position="90"/>
    </location>
</feature>
<dbReference type="Gene3D" id="1.10.10.60">
    <property type="entry name" value="Homeodomain-like"/>
    <property type="match status" value="1"/>
</dbReference>
<evidence type="ECO:0000256" key="6">
    <source>
        <dbReference type="SAM" id="MobiDB-lite"/>
    </source>
</evidence>
<comment type="subcellular location">
    <subcellularLocation>
        <location evidence="1">Nucleus</location>
    </subcellularLocation>
</comment>
<feature type="region of interest" description="Disordered" evidence="6">
    <location>
        <begin position="493"/>
        <end position="543"/>
    </location>
</feature>
<feature type="compositionally biased region" description="Basic and acidic residues" evidence="6">
    <location>
        <begin position="172"/>
        <end position="189"/>
    </location>
</feature>
<feature type="compositionally biased region" description="Polar residues" evidence="6">
    <location>
        <begin position="107"/>
        <end position="117"/>
    </location>
</feature>
<sequence>MPAEEEQLHQPGTSDEQQTPTPQSEPTALPQATCKQQEVPEAEQKPIEKDHREENADCEKRELPKVENQPHAVEQEPERHTASETPEHQHGGTVVSAVKEETKTHDISLTSAQSATEQSEKEEKAEPTSPPVKSSPNAREERAVGEKAAVDEEDEEDEDDEDEAPDNEEQEERERSREDGFNNEEERAVVHSTQPHQQQHNNRQDQSQTPTGGQYYEDDEEDEEEEGEERSELRQLFEPINDSQVQSEDEEDGDYIPDEEVKKTIMVGSDFQAVIPEGLCRYDDALPYENEDKLLWNPTILNEQEIVDYLLKITSPTVGTSLTTGGAATAAGGGTGGGVGGQQQQQQKNSTGTGAGPDPQTNSVYAIPLGNHLRDDEQSLYLLQQCGHNIDEALRRRRITSNAVPVPEQQMSIWSEEECRNFENGLRVHGKDFHMIQQTKVRTRSVGELVQFYYLWKKTERHDLFASKARLDKKKYNLHPGLTDHMDRFLEEQENSTGFGDRSSSPGFSSLYNSASEAKRQRLLDSKENNNTASSKRGAASNL</sequence>
<dbReference type="PANTHER" id="PTHR10865">
    <property type="entry name" value="METASTASIS-ASSOCIATED PROTEIN AND MESODERM INDUCTION EARLY RESPONSE PROTEIN"/>
    <property type="match status" value="1"/>
</dbReference>
<dbReference type="InterPro" id="IPR000949">
    <property type="entry name" value="ELM2_dom"/>
</dbReference>
<feature type="compositionally biased region" description="Acidic residues" evidence="6">
    <location>
        <begin position="216"/>
        <end position="229"/>
    </location>
</feature>
<dbReference type="InterPro" id="IPR045787">
    <property type="entry name" value="MIER1/3_C"/>
</dbReference>
<proteinExistence type="predicted"/>
<evidence type="ECO:0000256" key="1">
    <source>
        <dbReference type="ARBA" id="ARBA00004123"/>
    </source>
</evidence>
<evidence type="ECO:0000313" key="7">
    <source>
        <dbReference type="EnsemblMetazoa" id="AATE000238-PA.1"/>
    </source>
</evidence>
<evidence type="ECO:0000256" key="3">
    <source>
        <dbReference type="ARBA" id="ARBA00023015"/>
    </source>
</evidence>
<feature type="region of interest" description="Disordered" evidence="6">
    <location>
        <begin position="333"/>
        <end position="361"/>
    </location>
</feature>
<keyword evidence="2" id="KW-0678">Repressor</keyword>
<dbReference type="SMART" id="SM00717">
    <property type="entry name" value="SANT"/>
    <property type="match status" value="1"/>
</dbReference>
<dbReference type="PROSITE" id="PS51293">
    <property type="entry name" value="SANT"/>
    <property type="match status" value="1"/>
</dbReference>
<name>A0A182IJB3_ANOAO</name>
<feature type="compositionally biased region" description="Basic and acidic residues" evidence="6">
    <location>
        <begin position="138"/>
        <end position="150"/>
    </location>
</feature>
<evidence type="ECO:0000256" key="2">
    <source>
        <dbReference type="ARBA" id="ARBA00022491"/>
    </source>
</evidence>